<name>A0A2N9JHP4_9ACTN</name>
<evidence type="ECO:0000313" key="2">
    <source>
        <dbReference type="EMBL" id="SPD87092.1"/>
    </source>
</evidence>
<dbReference type="Pfam" id="PF10604">
    <property type="entry name" value="Polyketide_cyc2"/>
    <property type="match status" value="1"/>
</dbReference>
<dbReference type="CDD" id="cd07812">
    <property type="entry name" value="SRPBCC"/>
    <property type="match status" value="1"/>
</dbReference>
<proteinExistence type="predicted"/>
<dbReference type="SUPFAM" id="SSF55961">
    <property type="entry name" value="Bet v1-like"/>
    <property type="match status" value="1"/>
</dbReference>
<dbReference type="Proteomes" id="UP000238164">
    <property type="component" value="Chromosome 1"/>
</dbReference>
<keyword evidence="3" id="KW-1185">Reference proteome</keyword>
<feature type="compositionally biased region" description="Basic and acidic residues" evidence="1">
    <location>
        <begin position="81"/>
        <end position="101"/>
    </location>
</feature>
<dbReference type="InterPro" id="IPR023393">
    <property type="entry name" value="START-like_dom_sf"/>
</dbReference>
<evidence type="ECO:0000313" key="3">
    <source>
        <dbReference type="Proteomes" id="UP000238164"/>
    </source>
</evidence>
<dbReference type="AlphaFoldDB" id="A0A2N9JHP4"/>
<dbReference type="EMBL" id="LT985188">
    <property type="protein sequence ID" value="SPD87092.1"/>
    <property type="molecule type" value="Genomic_DNA"/>
</dbReference>
<dbReference type="Gene3D" id="3.30.530.20">
    <property type="match status" value="1"/>
</dbReference>
<protein>
    <submittedName>
        <fullName evidence="2">Uncharacterized protein</fullName>
    </submittedName>
</protein>
<dbReference type="KEGG" id="mgg:MPLG2_2062"/>
<feature type="region of interest" description="Disordered" evidence="1">
    <location>
        <begin position="67"/>
        <end position="112"/>
    </location>
</feature>
<reference evidence="2 3" key="1">
    <citation type="submission" date="2018-02" db="EMBL/GenBank/DDBJ databases">
        <authorList>
            <person name="Cohen D.B."/>
            <person name="Kent A.D."/>
        </authorList>
    </citation>
    <scope>NUCLEOTIDE SEQUENCE [LARGE SCALE GENOMIC DNA]</scope>
    <source>
        <strain evidence="2">1</strain>
    </source>
</reference>
<gene>
    <name evidence="2" type="ORF">MPLG2_2062</name>
</gene>
<organism evidence="2 3">
    <name type="scientific">Micropruina glycogenica</name>
    <dbReference type="NCBI Taxonomy" id="75385"/>
    <lineage>
        <taxon>Bacteria</taxon>
        <taxon>Bacillati</taxon>
        <taxon>Actinomycetota</taxon>
        <taxon>Actinomycetes</taxon>
        <taxon>Propionibacteriales</taxon>
        <taxon>Nocardioidaceae</taxon>
        <taxon>Micropruina</taxon>
    </lineage>
</organism>
<sequence length="112" mass="12329">MIMKHTVSIEIARPLDEVVQLLADPAQLPLWLPGLVRHEPLNGRHGEVGTRSRVAWRAFRPVRSCTTNARSSHRGRSRGHALAERERVPFHRAADAPDRAVDAPGVVAAAHA</sequence>
<feature type="compositionally biased region" description="Low complexity" evidence="1">
    <location>
        <begin position="102"/>
        <end position="112"/>
    </location>
</feature>
<accession>A0A2N9JHP4</accession>
<dbReference type="InterPro" id="IPR019587">
    <property type="entry name" value="Polyketide_cyclase/dehydratase"/>
</dbReference>
<evidence type="ECO:0000256" key="1">
    <source>
        <dbReference type="SAM" id="MobiDB-lite"/>
    </source>
</evidence>